<accession>A0A7R8WVF3</accession>
<gene>
    <name evidence="1" type="ORF">CTOB1V02_LOCUS16747</name>
</gene>
<dbReference type="EMBL" id="OB711829">
    <property type="protein sequence ID" value="CAD7238932.1"/>
    <property type="molecule type" value="Genomic_DNA"/>
</dbReference>
<dbReference type="InterPro" id="IPR038619">
    <property type="entry name" value="MraZ_sf"/>
</dbReference>
<dbReference type="GO" id="GO:0000976">
    <property type="term" value="F:transcription cis-regulatory region binding"/>
    <property type="evidence" value="ECO:0007669"/>
    <property type="project" value="TreeGrafter"/>
</dbReference>
<organism evidence="1">
    <name type="scientific">Cyprideis torosa</name>
    <dbReference type="NCBI Taxonomy" id="163714"/>
    <lineage>
        <taxon>Eukaryota</taxon>
        <taxon>Metazoa</taxon>
        <taxon>Ecdysozoa</taxon>
        <taxon>Arthropoda</taxon>
        <taxon>Crustacea</taxon>
        <taxon>Oligostraca</taxon>
        <taxon>Ostracoda</taxon>
        <taxon>Podocopa</taxon>
        <taxon>Podocopida</taxon>
        <taxon>Cytherocopina</taxon>
        <taxon>Cytheroidea</taxon>
        <taxon>Cytherideidae</taxon>
        <taxon>Cyprideis</taxon>
    </lineage>
</organism>
<dbReference type="PANTHER" id="PTHR34701">
    <property type="entry name" value="TRANSCRIPTIONAL REGULATOR MRAZ"/>
    <property type="match status" value="1"/>
</dbReference>
<dbReference type="InterPro" id="IPR035642">
    <property type="entry name" value="MraZ_N"/>
</dbReference>
<dbReference type="HAMAP" id="MF_01008">
    <property type="entry name" value="MraZ"/>
    <property type="match status" value="1"/>
</dbReference>
<dbReference type="InterPro" id="IPR007159">
    <property type="entry name" value="SpoVT-AbrB_dom"/>
</dbReference>
<dbReference type="Gene3D" id="3.40.1550.20">
    <property type="entry name" value="Transcriptional regulator MraZ domain"/>
    <property type="match status" value="1"/>
</dbReference>
<dbReference type="GO" id="GO:2000143">
    <property type="term" value="P:negative regulation of DNA-templated transcription initiation"/>
    <property type="evidence" value="ECO:0007669"/>
    <property type="project" value="TreeGrafter"/>
</dbReference>
<dbReference type="Pfam" id="PF02381">
    <property type="entry name" value="MraZ"/>
    <property type="match status" value="2"/>
</dbReference>
<dbReference type="SUPFAM" id="SSF89447">
    <property type="entry name" value="AbrB/MazE/MraZ-like"/>
    <property type="match status" value="1"/>
</dbReference>
<reference evidence="1" key="1">
    <citation type="submission" date="2020-11" db="EMBL/GenBank/DDBJ databases">
        <authorList>
            <person name="Tran Van P."/>
        </authorList>
    </citation>
    <scope>NUCLEOTIDE SEQUENCE</scope>
</reference>
<dbReference type="NCBIfam" id="TIGR00242">
    <property type="entry name" value="division/cell wall cluster transcriptional repressor MraZ"/>
    <property type="match status" value="1"/>
</dbReference>
<dbReference type="AlphaFoldDB" id="A0A7R8WVF3"/>
<dbReference type="InterPro" id="IPR020603">
    <property type="entry name" value="MraZ_dom"/>
</dbReference>
<dbReference type="InterPro" id="IPR037914">
    <property type="entry name" value="SpoVT-AbrB_sf"/>
</dbReference>
<dbReference type="CDD" id="cd16321">
    <property type="entry name" value="MraZ_C"/>
    <property type="match status" value="1"/>
</dbReference>
<evidence type="ECO:0000313" key="1">
    <source>
        <dbReference type="EMBL" id="CAD7238932.1"/>
    </source>
</evidence>
<sequence>LDAKHRVAIPARYRDQLMDSCGGQLVMTVDSNGYLVIYPLGEWEEIERKVMSLPNSDKRVRRFQRFFVGHASEVELSAQGRFVIPEPLREFAEISKQAVLIGQGSKFELWSAERWKVEFDDWAGEEDQDEDISELMGSISF</sequence>
<proteinExistence type="inferred from homology"/>
<feature type="non-terminal residue" evidence="1">
    <location>
        <position position="1"/>
    </location>
</feature>
<dbReference type="CDD" id="cd16320">
    <property type="entry name" value="MraZ_N"/>
    <property type="match status" value="1"/>
</dbReference>
<dbReference type="PANTHER" id="PTHR34701:SF1">
    <property type="entry name" value="TRANSCRIPTIONAL REGULATOR MRAZ"/>
    <property type="match status" value="1"/>
</dbReference>
<name>A0A7R8WVF3_9CRUS</name>
<dbReference type="InterPro" id="IPR003444">
    <property type="entry name" value="MraZ"/>
</dbReference>
<protein>
    <submittedName>
        <fullName evidence="1">Uncharacterized protein</fullName>
    </submittedName>
</protein>
<dbReference type="OrthoDB" id="10487757at2759"/>
<dbReference type="InterPro" id="IPR035644">
    <property type="entry name" value="MraZ_C"/>
</dbReference>
<dbReference type="GO" id="GO:0003700">
    <property type="term" value="F:DNA-binding transcription factor activity"/>
    <property type="evidence" value="ECO:0007669"/>
    <property type="project" value="InterPro"/>
</dbReference>
<dbReference type="PROSITE" id="PS51740">
    <property type="entry name" value="SPOVT_ABRB"/>
    <property type="match status" value="2"/>
</dbReference>